<dbReference type="NCBIfam" id="TIGR01256">
    <property type="entry name" value="modA"/>
    <property type="match status" value="1"/>
</dbReference>
<gene>
    <name evidence="8" type="primary">modA</name>
    <name evidence="8" type="ORF">NE536_18195</name>
</gene>
<dbReference type="PANTHER" id="PTHR30632:SF17">
    <property type="entry name" value="MOLYBDATE-BINDING PROTEIN MODA"/>
    <property type="match status" value="1"/>
</dbReference>
<keyword evidence="2 6" id="KW-0500">Molybdenum</keyword>
<comment type="subunit">
    <text evidence="5">The complex is composed of two ATP-binding proteins (ModC), two transmembrane proteins (ModB) and a solute-binding protein (ModA).</text>
</comment>
<comment type="similarity">
    <text evidence="1">Belongs to the bacterial solute-binding protein ModA family.</text>
</comment>
<dbReference type="SUPFAM" id="SSF53850">
    <property type="entry name" value="Periplasmic binding protein-like II"/>
    <property type="match status" value="1"/>
</dbReference>
<keyword evidence="4 7" id="KW-0732">Signal</keyword>
<comment type="caution">
    <text evidence="8">The sequence shown here is derived from an EMBL/GenBank/DDBJ whole genome shotgun (WGS) entry which is preliminary data.</text>
</comment>
<dbReference type="AlphaFoldDB" id="A0A9X3AVJ3"/>
<evidence type="ECO:0000313" key="9">
    <source>
        <dbReference type="Proteomes" id="UP001155604"/>
    </source>
</evidence>
<keyword evidence="3 6" id="KW-0479">Metal-binding</keyword>
<dbReference type="PIRSF" id="PIRSF004846">
    <property type="entry name" value="ModA"/>
    <property type="match status" value="1"/>
</dbReference>
<evidence type="ECO:0000256" key="7">
    <source>
        <dbReference type="SAM" id="SignalP"/>
    </source>
</evidence>
<evidence type="ECO:0000313" key="8">
    <source>
        <dbReference type="EMBL" id="MCT7947281.1"/>
    </source>
</evidence>
<evidence type="ECO:0000256" key="6">
    <source>
        <dbReference type="PIRSR" id="PIRSR004846-1"/>
    </source>
</evidence>
<keyword evidence="9" id="KW-1185">Reference proteome</keyword>
<dbReference type="Pfam" id="PF13531">
    <property type="entry name" value="SBP_bac_11"/>
    <property type="match status" value="1"/>
</dbReference>
<organism evidence="8 9">
    <name type="scientific">Shewanella septentrionalis</name>
    <dbReference type="NCBI Taxonomy" id="2952223"/>
    <lineage>
        <taxon>Bacteria</taxon>
        <taxon>Pseudomonadati</taxon>
        <taxon>Pseudomonadota</taxon>
        <taxon>Gammaproteobacteria</taxon>
        <taxon>Alteromonadales</taxon>
        <taxon>Shewanellaceae</taxon>
        <taxon>Shewanella</taxon>
    </lineage>
</organism>
<dbReference type="GO" id="GO:0030288">
    <property type="term" value="C:outer membrane-bounded periplasmic space"/>
    <property type="evidence" value="ECO:0007669"/>
    <property type="project" value="TreeGrafter"/>
</dbReference>
<evidence type="ECO:0000256" key="5">
    <source>
        <dbReference type="ARBA" id="ARBA00062515"/>
    </source>
</evidence>
<feature type="chain" id="PRO_5040763033" evidence="7">
    <location>
        <begin position="30"/>
        <end position="263"/>
    </location>
</feature>
<protein>
    <submittedName>
        <fullName evidence="8">Molybdate ABC transporter substrate-binding protein</fullName>
    </submittedName>
</protein>
<feature type="signal peptide" evidence="7">
    <location>
        <begin position="1"/>
        <end position="29"/>
    </location>
</feature>
<dbReference type="InterPro" id="IPR005950">
    <property type="entry name" value="ModA"/>
</dbReference>
<feature type="binding site" evidence="6">
    <location>
        <position position="69"/>
    </location>
    <ligand>
        <name>molybdate</name>
        <dbReference type="ChEBI" id="CHEBI:36264"/>
    </ligand>
</feature>
<dbReference type="RefSeq" id="WP_261273564.1">
    <property type="nucleotide sequence ID" value="NZ_JAMTCC010000037.1"/>
</dbReference>
<dbReference type="GO" id="GO:0030973">
    <property type="term" value="F:molybdate ion binding"/>
    <property type="evidence" value="ECO:0007669"/>
    <property type="project" value="TreeGrafter"/>
</dbReference>
<dbReference type="EMBL" id="JAMTCC010000037">
    <property type="protein sequence ID" value="MCT7947281.1"/>
    <property type="molecule type" value="Genomic_DNA"/>
</dbReference>
<dbReference type="PANTHER" id="PTHR30632">
    <property type="entry name" value="MOLYBDATE-BINDING PERIPLASMIC PROTEIN"/>
    <property type="match status" value="1"/>
</dbReference>
<dbReference type="CDD" id="cd13536">
    <property type="entry name" value="PBP2_EcModA"/>
    <property type="match status" value="1"/>
</dbReference>
<evidence type="ECO:0000256" key="2">
    <source>
        <dbReference type="ARBA" id="ARBA00022505"/>
    </source>
</evidence>
<proteinExistence type="inferred from homology"/>
<dbReference type="InterPro" id="IPR050682">
    <property type="entry name" value="ModA/WtpA"/>
</dbReference>
<dbReference type="Gene3D" id="3.40.190.10">
    <property type="entry name" value="Periplasmic binding protein-like II"/>
    <property type="match status" value="2"/>
</dbReference>
<feature type="binding site" evidence="6">
    <location>
        <position position="182"/>
    </location>
    <ligand>
        <name>molybdate</name>
        <dbReference type="ChEBI" id="CHEBI:36264"/>
    </ligand>
</feature>
<dbReference type="NCBIfam" id="NF007958">
    <property type="entry name" value="PRK10677.1"/>
    <property type="match status" value="1"/>
</dbReference>
<evidence type="ECO:0000256" key="3">
    <source>
        <dbReference type="ARBA" id="ARBA00022723"/>
    </source>
</evidence>
<evidence type="ECO:0000256" key="4">
    <source>
        <dbReference type="ARBA" id="ARBA00022729"/>
    </source>
</evidence>
<name>A0A9X3AVJ3_9GAMM</name>
<accession>A0A9X3AVJ3</accession>
<feature type="binding site" evidence="6">
    <location>
        <position position="42"/>
    </location>
    <ligand>
        <name>molybdate</name>
        <dbReference type="ChEBI" id="CHEBI:36264"/>
    </ligand>
</feature>
<dbReference type="GO" id="GO:1901359">
    <property type="term" value="F:tungstate binding"/>
    <property type="evidence" value="ECO:0007669"/>
    <property type="project" value="UniProtKB-ARBA"/>
</dbReference>
<dbReference type="GO" id="GO:0046872">
    <property type="term" value="F:metal ion binding"/>
    <property type="evidence" value="ECO:0007669"/>
    <property type="project" value="UniProtKB-KW"/>
</dbReference>
<dbReference type="GO" id="GO:0015689">
    <property type="term" value="P:molybdate ion transport"/>
    <property type="evidence" value="ECO:0007669"/>
    <property type="project" value="InterPro"/>
</dbReference>
<evidence type="ECO:0000256" key="1">
    <source>
        <dbReference type="ARBA" id="ARBA00009175"/>
    </source>
</evidence>
<dbReference type="Proteomes" id="UP001155604">
    <property type="component" value="Unassembled WGS sequence"/>
</dbReference>
<feature type="binding site" evidence="6">
    <location>
        <position position="200"/>
    </location>
    <ligand>
        <name>molybdate</name>
        <dbReference type="ChEBI" id="CHEBI:36264"/>
    </ligand>
</feature>
<sequence>MKSIHLKQLLRFTTASLFTMVLTSSPVFAADNEQVTVFAAASLTNALNEIGQQYEKEHHTKVVFSFASSSTLAKQVANGAPADLFVSANQKWMDYLVDAKAVDVNSRKTLLKNTLVLIAEKNSPITEVVLNGDWDIKTALKGSRMAVGDPDHVPAGQYAKQALENLKLWQAAEPLLARANNVRAALALVEQGEAPLGIVYSTDAKVAQKIKIVGTFPKTSYSPIEYPIALVKQESTASAKAFNEYLQGPSATNVFEKYGFGVN</sequence>
<dbReference type="FunFam" id="3.40.190.10:FF:000035">
    <property type="entry name" value="Molybdate ABC transporter substrate-binding protein"/>
    <property type="match status" value="1"/>
</dbReference>
<feature type="binding site" evidence="6">
    <location>
        <position position="155"/>
    </location>
    <ligand>
        <name>molybdate</name>
        <dbReference type="ChEBI" id="CHEBI:36264"/>
    </ligand>
</feature>
<reference evidence="8" key="1">
    <citation type="journal article" date="2023" name="Int. J. Syst. Evol. Microbiol.">
        <title>&lt;i&gt;Shewanella septentrionalis&lt;/i&gt; sp. nov. and &lt;i&gt;Shewanella holmiensis&lt;/i&gt; sp. nov., isolated from Baltic Sea water and sediments.</title>
        <authorList>
            <person name="Martin-Rodriguez A.J."/>
            <person name="Thorell K."/>
            <person name="Joffre E."/>
            <person name="Jensie-Markopoulos S."/>
            <person name="Moore E.R.B."/>
            <person name="Sjoling A."/>
        </authorList>
    </citation>
    <scope>NUCLEOTIDE SEQUENCE</scope>
    <source>
        <strain evidence="8">SP1W3</strain>
    </source>
</reference>